<evidence type="ECO:0000259" key="9">
    <source>
        <dbReference type="PROSITE" id="PS00651"/>
    </source>
</evidence>
<comment type="function">
    <text evidence="7">Binds to the 23S rRNA.</text>
</comment>
<dbReference type="InterPro" id="IPR020069">
    <property type="entry name" value="Ribosomal_bL9_C"/>
</dbReference>
<keyword evidence="5 7" id="KW-0687">Ribonucleoprotein</keyword>
<dbReference type="Gene3D" id="3.40.5.10">
    <property type="entry name" value="Ribosomal protein L9, N-terminal domain"/>
    <property type="match status" value="1"/>
</dbReference>
<feature type="coiled-coil region" evidence="8">
    <location>
        <begin position="54"/>
        <end position="81"/>
    </location>
</feature>
<dbReference type="InterPro" id="IPR036791">
    <property type="entry name" value="Ribosomal_bL9_C_sf"/>
</dbReference>
<evidence type="ECO:0000313" key="10">
    <source>
        <dbReference type="EMBL" id="MEM5948191.1"/>
    </source>
</evidence>
<evidence type="ECO:0000256" key="8">
    <source>
        <dbReference type="SAM" id="Coils"/>
    </source>
</evidence>
<dbReference type="Pfam" id="PF03948">
    <property type="entry name" value="Ribosomal_L9_C"/>
    <property type="match status" value="1"/>
</dbReference>
<dbReference type="InterPro" id="IPR020594">
    <property type="entry name" value="Ribosomal_bL9_bac/chp"/>
</dbReference>
<evidence type="ECO:0000256" key="3">
    <source>
        <dbReference type="ARBA" id="ARBA00022884"/>
    </source>
</evidence>
<keyword evidence="8" id="KW-0175">Coiled coil</keyword>
<feature type="domain" description="Ribosomal protein L9" evidence="9">
    <location>
        <begin position="16"/>
        <end position="43"/>
    </location>
</feature>
<evidence type="ECO:0000256" key="1">
    <source>
        <dbReference type="ARBA" id="ARBA00010605"/>
    </source>
</evidence>
<comment type="similarity">
    <text evidence="1 7">Belongs to the bacterial ribosomal protein bL9 family.</text>
</comment>
<evidence type="ECO:0000256" key="2">
    <source>
        <dbReference type="ARBA" id="ARBA00022730"/>
    </source>
</evidence>
<evidence type="ECO:0000256" key="6">
    <source>
        <dbReference type="ARBA" id="ARBA00035292"/>
    </source>
</evidence>
<dbReference type="Proteomes" id="UP001466331">
    <property type="component" value="Unassembled WGS sequence"/>
</dbReference>
<organism evidence="10 11">
    <name type="scientific">Rarispira pelagica</name>
    <dbReference type="NCBI Taxonomy" id="3141764"/>
    <lineage>
        <taxon>Bacteria</taxon>
        <taxon>Pseudomonadati</taxon>
        <taxon>Spirochaetota</taxon>
        <taxon>Spirochaetia</taxon>
        <taxon>Winmispirales</taxon>
        <taxon>Winmispiraceae</taxon>
        <taxon>Rarispira</taxon>
    </lineage>
</organism>
<evidence type="ECO:0000313" key="11">
    <source>
        <dbReference type="Proteomes" id="UP001466331"/>
    </source>
</evidence>
<keyword evidence="11" id="KW-1185">Reference proteome</keyword>
<dbReference type="Gene3D" id="3.10.430.100">
    <property type="entry name" value="Ribosomal protein L9, C-terminal domain"/>
    <property type="match status" value="1"/>
</dbReference>
<dbReference type="InterPro" id="IPR000244">
    <property type="entry name" value="Ribosomal_bL9"/>
</dbReference>
<keyword evidence="3 7" id="KW-0694">RNA-binding</keyword>
<reference evidence="10 11" key="1">
    <citation type="submission" date="2024-03" db="EMBL/GenBank/DDBJ databases">
        <title>Ignisphaera cupida sp. nov., a hyperthermophilic hydrolytic archaeon from a hot spring of Kamchatka, and proposal of Ignisphaeraceae fam. nov.</title>
        <authorList>
            <person name="Podosokorskaya O.A."/>
            <person name="Elcheninov A.G."/>
            <person name="Maltseva A.I."/>
            <person name="Zayulina K.S."/>
            <person name="Novikov A."/>
            <person name="Merkel A.Y."/>
        </authorList>
    </citation>
    <scope>NUCLEOTIDE SEQUENCE [LARGE SCALE GENOMIC DNA]</scope>
    <source>
        <strain evidence="10 11">38H-sp</strain>
    </source>
</reference>
<dbReference type="GO" id="GO:0005840">
    <property type="term" value="C:ribosome"/>
    <property type="evidence" value="ECO:0007669"/>
    <property type="project" value="UniProtKB-KW"/>
</dbReference>
<proteinExistence type="inferred from homology"/>
<comment type="caution">
    <text evidence="10">The sequence shown here is derived from an EMBL/GenBank/DDBJ whole genome shotgun (WGS) entry which is preliminary data.</text>
</comment>
<dbReference type="Pfam" id="PF01281">
    <property type="entry name" value="Ribosomal_L9_N"/>
    <property type="match status" value="1"/>
</dbReference>
<keyword evidence="2 7" id="KW-0699">rRNA-binding</keyword>
<keyword evidence="4 7" id="KW-0689">Ribosomal protein</keyword>
<evidence type="ECO:0000256" key="4">
    <source>
        <dbReference type="ARBA" id="ARBA00022980"/>
    </source>
</evidence>
<dbReference type="InterPro" id="IPR036935">
    <property type="entry name" value="Ribosomal_bL9_N_sf"/>
</dbReference>
<dbReference type="PANTHER" id="PTHR21368">
    <property type="entry name" value="50S RIBOSOMAL PROTEIN L9"/>
    <property type="match status" value="1"/>
</dbReference>
<dbReference type="SUPFAM" id="SSF55658">
    <property type="entry name" value="L9 N-domain-like"/>
    <property type="match status" value="1"/>
</dbReference>
<dbReference type="EMBL" id="JBCHKQ010000002">
    <property type="protein sequence ID" value="MEM5948191.1"/>
    <property type="molecule type" value="Genomic_DNA"/>
</dbReference>
<dbReference type="RefSeq" id="WP_420069637.1">
    <property type="nucleotide sequence ID" value="NZ_JBCHKQ010000002.1"/>
</dbReference>
<sequence>MKSTKVILTADVPNLGEEGDVKTVAPGYARNYLVPRGLALIFNKASQALIESRRHKIEKKKAEKREKAKDLKTRLESEELTIYMQAGEKGKLFGAVTSALIAEELQKKGIVVEKKRIDVPGHGIKMIGKYKVSVSIYEDEKAILSINVKAEGQQEEEKKEENSSQE</sequence>
<evidence type="ECO:0000256" key="5">
    <source>
        <dbReference type="ARBA" id="ARBA00023274"/>
    </source>
</evidence>
<dbReference type="SUPFAM" id="SSF55653">
    <property type="entry name" value="Ribosomal protein L9 C-domain"/>
    <property type="match status" value="1"/>
</dbReference>
<dbReference type="HAMAP" id="MF_00503">
    <property type="entry name" value="Ribosomal_bL9"/>
    <property type="match status" value="1"/>
</dbReference>
<dbReference type="InterPro" id="IPR009027">
    <property type="entry name" value="Ribosomal_bL9/RNase_H1_N"/>
</dbReference>
<gene>
    <name evidence="7 10" type="primary">rplI</name>
    <name evidence="10" type="ORF">WKV44_06520</name>
</gene>
<accession>A0ABU9UBZ4</accession>
<dbReference type="PROSITE" id="PS00651">
    <property type="entry name" value="RIBOSOMAL_L9"/>
    <property type="match status" value="1"/>
</dbReference>
<dbReference type="NCBIfam" id="TIGR00158">
    <property type="entry name" value="L9"/>
    <property type="match status" value="1"/>
</dbReference>
<protein>
    <recommendedName>
        <fullName evidence="6 7">Large ribosomal subunit protein bL9</fullName>
    </recommendedName>
</protein>
<dbReference type="InterPro" id="IPR020070">
    <property type="entry name" value="Ribosomal_bL9_N"/>
</dbReference>
<evidence type="ECO:0000256" key="7">
    <source>
        <dbReference type="HAMAP-Rule" id="MF_00503"/>
    </source>
</evidence>
<name>A0ABU9UBZ4_9SPIR</name>